<accession>A0ABQ9V8Z5</accession>
<dbReference type="EMBL" id="JASSZA010000007">
    <property type="protein sequence ID" value="KAK2105721.1"/>
    <property type="molecule type" value="Genomic_DNA"/>
</dbReference>
<evidence type="ECO:0000313" key="3">
    <source>
        <dbReference type="Proteomes" id="UP001266305"/>
    </source>
</evidence>
<evidence type="ECO:0000313" key="2">
    <source>
        <dbReference type="EMBL" id="KAK2105721.1"/>
    </source>
</evidence>
<name>A0ABQ9V8Z5_SAGOE</name>
<proteinExistence type="predicted"/>
<dbReference type="InterPro" id="IPR000742">
    <property type="entry name" value="EGF"/>
</dbReference>
<reference evidence="2 3" key="1">
    <citation type="submission" date="2023-05" db="EMBL/GenBank/DDBJ databases">
        <title>B98-5 Cell Line De Novo Hybrid Assembly: An Optical Mapping Approach.</title>
        <authorList>
            <person name="Kananen K."/>
            <person name="Auerbach J.A."/>
            <person name="Kautto E."/>
            <person name="Blachly J.S."/>
        </authorList>
    </citation>
    <scope>NUCLEOTIDE SEQUENCE [LARGE SCALE GENOMIC DNA]</scope>
    <source>
        <strain evidence="2">B95-8</strain>
        <tissue evidence="2">Cell line</tissue>
    </source>
</reference>
<evidence type="ECO:0000259" key="1">
    <source>
        <dbReference type="PROSITE" id="PS00022"/>
    </source>
</evidence>
<organism evidence="2 3">
    <name type="scientific">Saguinus oedipus</name>
    <name type="common">Cotton-top tamarin</name>
    <name type="synonym">Oedipomidas oedipus</name>
    <dbReference type="NCBI Taxonomy" id="9490"/>
    <lineage>
        <taxon>Eukaryota</taxon>
        <taxon>Metazoa</taxon>
        <taxon>Chordata</taxon>
        <taxon>Craniata</taxon>
        <taxon>Vertebrata</taxon>
        <taxon>Euteleostomi</taxon>
        <taxon>Mammalia</taxon>
        <taxon>Eutheria</taxon>
        <taxon>Euarchontoglires</taxon>
        <taxon>Primates</taxon>
        <taxon>Haplorrhini</taxon>
        <taxon>Platyrrhini</taxon>
        <taxon>Cebidae</taxon>
        <taxon>Callitrichinae</taxon>
        <taxon>Saguinus</taxon>
    </lineage>
</organism>
<keyword evidence="3" id="KW-1185">Reference proteome</keyword>
<comment type="caution">
    <text evidence="2">The sequence shown here is derived from an EMBL/GenBank/DDBJ whole genome shotgun (WGS) entry which is preliminary data.</text>
</comment>
<gene>
    <name evidence="2" type="ORF">P7K49_015235</name>
</gene>
<dbReference type="Gene3D" id="2.170.300.10">
    <property type="entry name" value="Tie2 ligand-binding domain superfamily"/>
    <property type="match status" value="1"/>
</dbReference>
<dbReference type="Proteomes" id="UP001266305">
    <property type="component" value="Unassembled WGS sequence"/>
</dbReference>
<protein>
    <recommendedName>
        <fullName evidence="1">EGF-like domain-containing protein</fullName>
    </recommendedName>
</protein>
<dbReference type="PROSITE" id="PS00022">
    <property type="entry name" value="EGF_1"/>
    <property type="match status" value="1"/>
</dbReference>
<sequence length="133" mass="14104">MEESQPQNLSATPTGPCEAPRLCVLCSAGLAACCGGNPGQPHRASYLFPVSVLPFPDCSGGSLAEGWCRPASYGASLPPGCPKGFYGKHCRKKCNCANRGRCHRLYGACLCDPGLYGRFCHLGEPHCSFQCPH</sequence>
<feature type="domain" description="EGF-like" evidence="1">
    <location>
        <begin position="109"/>
        <end position="120"/>
    </location>
</feature>